<dbReference type="SUPFAM" id="SSF55486">
    <property type="entry name" value="Metalloproteases ('zincins'), catalytic domain"/>
    <property type="match status" value="1"/>
</dbReference>
<feature type="active site" evidence="1">
    <location>
        <position position="226"/>
    </location>
</feature>
<dbReference type="PROSITE" id="PS51257">
    <property type="entry name" value="PROKAR_LIPOPROTEIN"/>
    <property type="match status" value="1"/>
</dbReference>
<evidence type="ECO:0000313" key="5">
    <source>
        <dbReference type="Proteomes" id="UP000199656"/>
    </source>
</evidence>
<dbReference type="SMART" id="SM00235">
    <property type="entry name" value="ZnMc"/>
    <property type="match status" value="1"/>
</dbReference>
<dbReference type="InterPro" id="IPR034035">
    <property type="entry name" value="Astacin-like_dom"/>
</dbReference>
<dbReference type="InterPro" id="IPR006026">
    <property type="entry name" value="Peptidase_Metallo"/>
</dbReference>
<dbReference type="InterPro" id="IPR001506">
    <property type="entry name" value="Peptidase_M12A"/>
</dbReference>
<keyword evidence="5" id="KW-1185">Reference proteome</keyword>
<proteinExistence type="predicted"/>
<evidence type="ECO:0000259" key="3">
    <source>
        <dbReference type="PROSITE" id="PS51864"/>
    </source>
</evidence>
<feature type="binding site" evidence="1">
    <location>
        <position position="225"/>
    </location>
    <ligand>
        <name>Zn(2+)</name>
        <dbReference type="ChEBI" id="CHEBI:29105"/>
        <note>catalytic</note>
    </ligand>
</feature>
<feature type="chain" id="PRO_5011524599" evidence="2">
    <location>
        <begin position="19"/>
        <end position="440"/>
    </location>
</feature>
<keyword evidence="1" id="KW-0479">Metal-binding</keyword>
<keyword evidence="1" id="KW-0378">Hydrolase</keyword>
<dbReference type="Gene3D" id="3.40.390.10">
    <property type="entry name" value="Collagenase (Catalytic Domain)"/>
    <property type="match status" value="1"/>
</dbReference>
<evidence type="ECO:0000256" key="1">
    <source>
        <dbReference type="PROSITE-ProRule" id="PRU01211"/>
    </source>
</evidence>
<dbReference type="Pfam" id="PF01400">
    <property type="entry name" value="Astacin"/>
    <property type="match status" value="1"/>
</dbReference>
<keyword evidence="1" id="KW-0645">Protease</keyword>
<feature type="binding site" evidence="1">
    <location>
        <position position="235"/>
    </location>
    <ligand>
        <name>Zn(2+)</name>
        <dbReference type="ChEBI" id="CHEBI:29105"/>
        <note>catalytic</note>
    </ligand>
</feature>
<dbReference type="GO" id="GO:0004222">
    <property type="term" value="F:metalloendopeptidase activity"/>
    <property type="evidence" value="ECO:0007669"/>
    <property type="project" value="UniProtKB-UniRule"/>
</dbReference>
<protein>
    <submittedName>
        <fullName evidence="4">Astacin (Peptidase family M12A)</fullName>
    </submittedName>
</protein>
<feature type="domain" description="Peptidase M12A" evidence="3">
    <location>
        <begin position="133"/>
        <end position="330"/>
    </location>
</feature>
<organism evidence="4 5">
    <name type="scientific">Chitinophaga terrae</name>
    <name type="common">ex Kim and Jung 2007</name>
    <dbReference type="NCBI Taxonomy" id="408074"/>
    <lineage>
        <taxon>Bacteria</taxon>
        <taxon>Pseudomonadati</taxon>
        <taxon>Bacteroidota</taxon>
        <taxon>Chitinophagia</taxon>
        <taxon>Chitinophagales</taxon>
        <taxon>Chitinophagaceae</taxon>
        <taxon>Chitinophaga</taxon>
    </lineage>
</organism>
<dbReference type="AlphaFoldDB" id="A0A1H3YNQ5"/>
<dbReference type="PANTHER" id="PTHR10127:SF850">
    <property type="entry name" value="METALLOENDOPEPTIDASE"/>
    <property type="match status" value="1"/>
</dbReference>
<dbReference type="STRING" id="408074.SAMN05660909_00857"/>
<dbReference type="EMBL" id="FNRL01000003">
    <property type="protein sequence ID" value="SEA12654.1"/>
    <property type="molecule type" value="Genomic_DNA"/>
</dbReference>
<dbReference type="CDD" id="cd04280">
    <property type="entry name" value="ZnMc_astacin_like"/>
    <property type="match status" value="1"/>
</dbReference>
<keyword evidence="2" id="KW-0732">Signal</keyword>
<feature type="binding site" evidence="1">
    <location>
        <position position="229"/>
    </location>
    <ligand>
        <name>Zn(2+)</name>
        <dbReference type="ChEBI" id="CHEBI:29105"/>
        <note>catalytic</note>
    </ligand>
</feature>
<name>A0A1H3YNQ5_9BACT</name>
<comment type="cofactor">
    <cofactor evidence="1">
        <name>Zn(2+)</name>
        <dbReference type="ChEBI" id="CHEBI:29105"/>
    </cofactor>
    <text evidence="1">Binds 1 zinc ion per subunit.</text>
</comment>
<evidence type="ECO:0000313" key="4">
    <source>
        <dbReference type="EMBL" id="SEA12654.1"/>
    </source>
</evidence>
<dbReference type="InterPro" id="IPR024079">
    <property type="entry name" value="MetalloPept_cat_dom_sf"/>
</dbReference>
<keyword evidence="1" id="KW-0862">Zinc</keyword>
<dbReference type="PROSITE" id="PS51864">
    <property type="entry name" value="ASTACIN"/>
    <property type="match status" value="1"/>
</dbReference>
<accession>A0A1H3YNQ5</accession>
<dbReference type="PRINTS" id="PR00480">
    <property type="entry name" value="ASTACIN"/>
</dbReference>
<reference evidence="5" key="1">
    <citation type="submission" date="2016-10" db="EMBL/GenBank/DDBJ databases">
        <authorList>
            <person name="Varghese N."/>
            <person name="Submissions S."/>
        </authorList>
    </citation>
    <scope>NUCLEOTIDE SEQUENCE [LARGE SCALE GENOMIC DNA]</scope>
    <source>
        <strain evidence="5">DSM 23920</strain>
    </source>
</reference>
<feature type="signal peptide" evidence="2">
    <location>
        <begin position="1"/>
        <end position="18"/>
    </location>
</feature>
<gene>
    <name evidence="4" type="ORF">SAMN05660909_00857</name>
</gene>
<dbReference type="GO" id="GO:0008270">
    <property type="term" value="F:zinc ion binding"/>
    <property type="evidence" value="ECO:0007669"/>
    <property type="project" value="UniProtKB-UniRule"/>
</dbReference>
<evidence type="ECO:0000256" key="2">
    <source>
        <dbReference type="SAM" id="SignalP"/>
    </source>
</evidence>
<sequence>MMFVKIKLTLLVSMTAIAVSCHKDNAPETPDKIKPISAAENYEGYPVASGERLSITDKAGKQLMSFLKSGDKYILGGDIVYSESDFKALKEFYSNIVIISGSSSLPKFKHIDVPGAKLLKNRLPLPPALSNSNGRTGTAAPEAIWPNRTIYYSIAPGFTDVFRVNDAINHWKTVTNLQFVQRTNQTSYVYFRSDDAGAYSTSVGKTNGVTTINLGSGASTGNAIHEIGHAVGLYHEQCRNDRDSFITIYPNNILPDYLSQFDKVSASTIYGLTAGPFDFNSVMLYPSTAFVKPGAPFSMTRRDGSTFTAQRTGLSQGDIEIYNLMYNSTPVYARIEYENYSDYWIDWDRYWTQADVYVRFYANQACTIPAPVPAGIAVKVDFQYDNEDSGGYIYIIPPGTTSISQGRFYLLDYNNGLMKSESISLLDWVGCIVLPYYIKS</sequence>
<dbReference type="PANTHER" id="PTHR10127">
    <property type="entry name" value="DISCOIDIN, CUB, EGF, LAMININ , AND ZINC METALLOPROTEASE DOMAIN CONTAINING"/>
    <property type="match status" value="1"/>
</dbReference>
<dbReference type="GO" id="GO:0006508">
    <property type="term" value="P:proteolysis"/>
    <property type="evidence" value="ECO:0007669"/>
    <property type="project" value="UniProtKB-KW"/>
</dbReference>
<dbReference type="Proteomes" id="UP000199656">
    <property type="component" value="Unassembled WGS sequence"/>
</dbReference>
<dbReference type="OrthoDB" id="8455098at2"/>
<keyword evidence="1" id="KW-0482">Metalloprotease</keyword>
<comment type="caution">
    <text evidence="1">Lacks conserved residue(s) required for the propagation of feature annotation.</text>
</comment>